<dbReference type="InterPro" id="IPR029058">
    <property type="entry name" value="AB_hydrolase_fold"/>
</dbReference>
<dbReference type="Proteomes" id="UP000627715">
    <property type="component" value="Unassembled WGS sequence"/>
</dbReference>
<dbReference type="EMBL" id="BMIY01000006">
    <property type="protein sequence ID" value="GGG60059.1"/>
    <property type="molecule type" value="Genomic_DNA"/>
</dbReference>
<protein>
    <submittedName>
        <fullName evidence="1">Acetyltransferase</fullName>
    </submittedName>
</protein>
<organism evidence="1 2">
    <name type="scientific">Pseudohongiella nitratireducens</name>
    <dbReference type="NCBI Taxonomy" id="1768907"/>
    <lineage>
        <taxon>Bacteria</taxon>
        <taxon>Pseudomonadati</taxon>
        <taxon>Pseudomonadota</taxon>
        <taxon>Gammaproteobacteria</taxon>
        <taxon>Pseudomonadales</taxon>
        <taxon>Pseudohongiellaceae</taxon>
        <taxon>Pseudohongiella</taxon>
    </lineage>
</organism>
<dbReference type="Gene3D" id="3.40.50.1820">
    <property type="entry name" value="alpha/beta hydrolase"/>
    <property type="match status" value="1"/>
</dbReference>
<dbReference type="PANTHER" id="PTHR37946:SF1">
    <property type="entry name" value="SLL1969 PROTEIN"/>
    <property type="match status" value="1"/>
</dbReference>
<dbReference type="SUPFAM" id="SSF53474">
    <property type="entry name" value="alpha/beta-Hydrolases"/>
    <property type="match status" value="1"/>
</dbReference>
<sequence>MAEASCVILLHGLARSADSMNEMAEKLTTAGYTTVNLGYPSRDFAIETLTEKAIPPALEQCATDTEISFVTHSLGGILVRQYLQAHDIDGLHRVVMLGPPNQGSEVVDKLRDVPGFHWLNGDAGLELGTETGSVPQQLGPANFDVGIIAGSKSINWILSLLIPGDDDGKVSIERSKLAGMNDHIVMPTTHPLMMNNNDVIDQVIHYLDHGEFMR</sequence>
<dbReference type="OrthoDB" id="556502at2"/>
<reference evidence="1" key="2">
    <citation type="submission" date="2020-09" db="EMBL/GenBank/DDBJ databases">
        <authorList>
            <person name="Sun Q."/>
            <person name="Zhou Y."/>
        </authorList>
    </citation>
    <scope>NUCLEOTIDE SEQUENCE</scope>
    <source>
        <strain evidence="1">CGMCC 1.15425</strain>
    </source>
</reference>
<dbReference type="AlphaFoldDB" id="A0A917GXL4"/>
<evidence type="ECO:0000313" key="2">
    <source>
        <dbReference type="Proteomes" id="UP000627715"/>
    </source>
</evidence>
<gene>
    <name evidence="1" type="ORF">GCM10011403_16680</name>
</gene>
<accession>A0A917GXL4</accession>
<keyword evidence="2" id="KW-1185">Reference proteome</keyword>
<name>A0A917GXL4_9GAMM</name>
<dbReference type="PANTHER" id="PTHR37946">
    <property type="entry name" value="SLL1969 PROTEIN"/>
    <property type="match status" value="1"/>
</dbReference>
<reference evidence="1" key="1">
    <citation type="journal article" date="2014" name="Int. J. Syst. Evol. Microbiol.">
        <title>Complete genome sequence of Corynebacterium casei LMG S-19264T (=DSM 44701T), isolated from a smear-ripened cheese.</title>
        <authorList>
            <consortium name="US DOE Joint Genome Institute (JGI-PGF)"/>
            <person name="Walter F."/>
            <person name="Albersmeier A."/>
            <person name="Kalinowski J."/>
            <person name="Ruckert C."/>
        </authorList>
    </citation>
    <scope>NUCLEOTIDE SEQUENCE</scope>
    <source>
        <strain evidence="1">CGMCC 1.15425</strain>
    </source>
</reference>
<evidence type="ECO:0000313" key="1">
    <source>
        <dbReference type="EMBL" id="GGG60059.1"/>
    </source>
</evidence>
<comment type="caution">
    <text evidence="1">The sequence shown here is derived from an EMBL/GenBank/DDBJ whole genome shotgun (WGS) entry which is preliminary data.</text>
</comment>
<proteinExistence type="predicted"/>